<evidence type="ECO:0000313" key="2">
    <source>
        <dbReference type="EMBL" id="CAD6998974.1"/>
    </source>
</evidence>
<accession>A0A811UJI6</accession>
<dbReference type="EMBL" id="CAJHJT010000012">
    <property type="protein sequence ID" value="CAD6998974.1"/>
    <property type="molecule type" value="Genomic_DNA"/>
</dbReference>
<name>A0A811UJI6_CERCA</name>
<sequence>LRSLQTSHTLATTPPYRHASMEANNKNEHNTNAPLPSAFKVHDKMYISADKRHLVAL</sequence>
<protein>
    <submittedName>
        <fullName evidence="2">(Mediterranean fruit fly) hypothetical protein</fullName>
    </submittedName>
</protein>
<feature type="compositionally biased region" description="Polar residues" evidence="1">
    <location>
        <begin position="1"/>
        <end position="12"/>
    </location>
</feature>
<dbReference type="Proteomes" id="UP000606786">
    <property type="component" value="Unassembled WGS sequence"/>
</dbReference>
<reference evidence="2" key="1">
    <citation type="submission" date="2020-11" db="EMBL/GenBank/DDBJ databases">
        <authorList>
            <person name="Whitehead M."/>
        </authorList>
    </citation>
    <scope>NUCLEOTIDE SEQUENCE</scope>
    <source>
        <strain evidence="2">EGII</strain>
    </source>
</reference>
<keyword evidence="3" id="KW-1185">Reference proteome</keyword>
<feature type="non-terminal residue" evidence="2">
    <location>
        <position position="1"/>
    </location>
</feature>
<evidence type="ECO:0000256" key="1">
    <source>
        <dbReference type="SAM" id="MobiDB-lite"/>
    </source>
</evidence>
<dbReference type="AlphaFoldDB" id="A0A811UJI6"/>
<comment type="caution">
    <text evidence="2">The sequence shown here is derived from an EMBL/GenBank/DDBJ whole genome shotgun (WGS) entry which is preliminary data.</text>
</comment>
<organism evidence="2 3">
    <name type="scientific">Ceratitis capitata</name>
    <name type="common">Mediterranean fruit fly</name>
    <name type="synonym">Tephritis capitata</name>
    <dbReference type="NCBI Taxonomy" id="7213"/>
    <lineage>
        <taxon>Eukaryota</taxon>
        <taxon>Metazoa</taxon>
        <taxon>Ecdysozoa</taxon>
        <taxon>Arthropoda</taxon>
        <taxon>Hexapoda</taxon>
        <taxon>Insecta</taxon>
        <taxon>Pterygota</taxon>
        <taxon>Neoptera</taxon>
        <taxon>Endopterygota</taxon>
        <taxon>Diptera</taxon>
        <taxon>Brachycera</taxon>
        <taxon>Muscomorpha</taxon>
        <taxon>Tephritoidea</taxon>
        <taxon>Tephritidae</taxon>
        <taxon>Ceratitis</taxon>
        <taxon>Ceratitis</taxon>
    </lineage>
</organism>
<gene>
    <name evidence="2" type="ORF">CCAP1982_LOCUS7521</name>
</gene>
<proteinExistence type="predicted"/>
<evidence type="ECO:0000313" key="3">
    <source>
        <dbReference type="Proteomes" id="UP000606786"/>
    </source>
</evidence>
<feature type="region of interest" description="Disordered" evidence="1">
    <location>
        <begin position="1"/>
        <end position="37"/>
    </location>
</feature>